<organism evidence="1 2">
    <name type="scientific">Clarias magur</name>
    <name type="common">Asian catfish</name>
    <name type="synonym">Macropteronotus magur</name>
    <dbReference type="NCBI Taxonomy" id="1594786"/>
    <lineage>
        <taxon>Eukaryota</taxon>
        <taxon>Metazoa</taxon>
        <taxon>Chordata</taxon>
        <taxon>Craniata</taxon>
        <taxon>Vertebrata</taxon>
        <taxon>Euteleostomi</taxon>
        <taxon>Actinopterygii</taxon>
        <taxon>Neopterygii</taxon>
        <taxon>Teleostei</taxon>
        <taxon>Ostariophysi</taxon>
        <taxon>Siluriformes</taxon>
        <taxon>Clariidae</taxon>
        <taxon>Clarias</taxon>
    </lineage>
</organism>
<evidence type="ECO:0000313" key="1">
    <source>
        <dbReference type="EMBL" id="KAF5906782.1"/>
    </source>
</evidence>
<feature type="non-terminal residue" evidence="1">
    <location>
        <position position="1"/>
    </location>
</feature>
<dbReference type="Proteomes" id="UP000727407">
    <property type="component" value="Unassembled WGS sequence"/>
</dbReference>
<reference evidence="1" key="1">
    <citation type="submission" date="2020-07" db="EMBL/GenBank/DDBJ databases">
        <title>Clarias magur genome sequencing, assembly and annotation.</title>
        <authorList>
            <person name="Kushwaha B."/>
            <person name="Kumar R."/>
            <person name="Das P."/>
            <person name="Joshi C.G."/>
            <person name="Kumar D."/>
            <person name="Nagpure N.S."/>
            <person name="Pandey M."/>
            <person name="Agarwal S."/>
            <person name="Srivastava S."/>
            <person name="Singh M."/>
            <person name="Sahoo L."/>
            <person name="Jayasankar P."/>
            <person name="Meher P.K."/>
            <person name="Koringa P.G."/>
            <person name="Iquebal M.A."/>
            <person name="Das S.P."/>
            <person name="Bit A."/>
            <person name="Patnaik S."/>
            <person name="Patel N."/>
            <person name="Shah T.M."/>
            <person name="Hinsu A."/>
            <person name="Jena J.K."/>
        </authorList>
    </citation>
    <scope>NUCLEOTIDE SEQUENCE</scope>
    <source>
        <strain evidence="1">CIFAMagur01</strain>
        <tissue evidence="1">Testis</tissue>
    </source>
</reference>
<protein>
    <submittedName>
        <fullName evidence="1">Uncharacterized protein</fullName>
    </submittedName>
</protein>
<name>A0A8J4X720_CLAMG</name>
<gene>
    <name evidence="1" type="ORF">DAT39_003433</name>
</gene>
<dbReference type="AlphaFoldDB" id="A0A8J4X720"/>
<comment type="caution">
    <text evidence="1">The sequence shown here is derived from an EMBL/GenBank/DDBJ whole genome shotgun (WGS) entry which is preliminary data.</text>
</comment>
<evidence type="ECO:0000313" key="2">
    <source>
        <dbReference type="Proteomes" id="UP000727407"/>
    </source>
</evidence>
<feature type="non-terminal residue" evidence="1">
    <location>
        <position position="99"/>
    </location>
</feature>
<dbReference type="EMBL" id="QNUK01000028">
    <property type="protein sequence ID" value="KAF5906782.1"/>
    <property type="molecule type" value="Genomic_DNA"/>
</dbReference>
<accession>A0A8J4X720</accession>
<proteinExistence type="predicted"/>
<sequence length="99" mass="10810">HAPLYCTATVSVSTHIAFVSKNSPASPTSGFLQCIEDRQGGGQAYSRVRPNSATVYELDGVGLSGRIMVVTEWIDGRMETLEQKTAFRLVLLGWYSINT</sequence>
<keyword evidence="2" id="KW-1185">Reference proteome</keyword>